<proteinExistence type="predicted"/>
<dbReference type="SUPFAM" id="SSF54427">
    <property type="entry name" value="NTF2-like"/>
    <property type="match status" value="1"/>
</dbReference>
<dbReference type="Gene3D" id="3.10.450.50">
    <property type="match status" value="1"/>
</dbReference>
<organism evidence="2 3">
    <name type="scientific">Flavobacterium hungaricum</name>
    <dbReference type="NCBI Taxonomy" id="2082725"/>
    <lineage>
        <taxon>Bacteria</taxon>
        <taxon>Pseudomonadati</taxon>
        <taxon>Bacteroidota</taxon>
        <taxon>Flavobacteriia</taxon>
        <taxon>Flavobacteriales</taxon>
        <taxon>Flavobacteriaceae</taxon>
        <taxon>Flavobacterium</taxon>
    </lineage>
</organism>
<gene>
    <name evidence="2" type="ORF">C4F50_07150</name>
</gene>
<sequence>MSETNQFQETIKKAYKAFNERNIDNALSTMQEDVQWSKAWEGGYIVGHEEIRSYWTRQWSEINPKVEPVGFDERENGSLEVKVHQNVKDLQDGLIFDGLVKHVYTFQDGLIKTMDIELVENNN</sequence>
<keyword evidence="3" id="KW-1185">Reference proteome</keyword>
<dbReference type="InterPro" id="IPR037401">
    <property type="entry name" value="SnoaL-like"/>
</dbReference>
<dbReference type="Pfam" id="PF12680">
    <property type="entry name" value="SnoaL_2"/>
    <property type="match status" value="1"/>
</dbReference>
<evidence type="ECO:0000313" key="3">
    <source>
        <dbReference type="Proteomes" id="UP000640614"/>
    </source>
</evidence>
<evidence type="ECO:0000313" key="2">
    <source>
        <dbReference type="EMBL" id="MBE8724726.1"/>
    </source>
</evidence>
<name>A0ABR9TH85_9FLAO</name>
<dbReference type="Proteomes" id="UP000640614">
    <property type="component" value="Unassembled WGS sequence"/>
</dbReference>
<dbReference type="EMBL" id="PRDM01000001">
    <property type="protein sequence ID" value="MBE8724726.1"/>
    <property type="molecule type" value="Genomic_DNA"/>
</dbReference>
<accession>A0ABR9TH85</accession>
<dbReference type="InterPro" id="IPR032710">
    <property type="entry name" value="NTF2-like_dom_sf"/>
</dbReference>
<feature type="domain" description="SnoaL-like" evidence="1">
    <location>
        <begin position="12"/>
        <end position="112"/>
    </location>
</feature>
<reference evidence="2 3" key="1">
    <citation type="submission" date="2018-07" db="EMBL/GenBank/DDBJ databases">
        <title>Genome assembly of strain KB82.</title>
        <authorList>
            <person name="Kukolya J."/>
            <person name="Horvath B."/>
            <person name="Nagy I."/>
            <person name="Toth A."/>
        </authorList>
    </citation>
    <scope>NUCLEOTIDE SEQUENCE [LARGE SCALE GENOMIC DNA]</scope>
    <source>
        <strain evidence="2 3">Kb82</strain>
    </source>
</reference>
<protein>
    <submittedName>
        <fullName evidence="2">Nuclear transport factor 2 family protein</fullName>
    </submittedName>
</protein>
<comment type="caution">
    <text evidence="2">The sequence shown here is derived from an EMBL/GenBank/DDBJ whole genome shotgun (WGS) entry which is preliminary data.</text>
</comment>
<evidence type="ECO:0000259" key="1">
    <source>
        <dbReference type="Pfam" id="PF12680"/>
    </source>
</evidence>
<dbReference type="RefSeq" id="WP_193845702.1">
    <property type="nucleotide sequence ID" value="NZ_PRDM01000001.1"/>
</dbReference>